<gene>
    <name evidence="3" type="ORF">I2456_18875</name>
    <name evidence="2" type="ORF">MKUB_49990</name>
</gene>
<feature type="transmembrane region" description="Helical" evidence="1">
    <location>
        <begin position="82"/>
        <end position="103"/>
    </location>
</feature>
<reference evidence="3" key="3">
    <citation type="submission" date="2020-11" db="EMBL/GenBank/DDBJ databases">
        <title>Intraspecies plasmid and genomic variation of Mycobacterium kubicae revealed by the complete genome sequences of two clinical isolates.</title>
        <authorList>
            <person name="Hendrix J.R."/>
            <person name="Epperson L.E."/>
            <person name="Honda J.R."/>
            <person name="Strong M."/>
        </authorList>
    </citation>
    <scope>NUCLEOTIDE SEQUENCE</scope>
    <source>
        <strain evidence="3">JCM 13573</strain>
    </source>
</reference>
<dbReference type="EMBL" id="CP065047">
    <property type="protein sequence ID" value="QPI36530.1"/>
    <property type="molecule type" value="Genomic_DNA"/>
</dbReference>
<dbReference type="AlphaFoldDB" id="A0AAX1J4W9"/>
<reference evidence="2" key="2">
    <citation type="submission" date="2020-02" db="EMBL/GenBank/DDBJ databases">
        <authorList>
            <person name="Matsumoto Y."/>
            <person name="Kinjo T."/>
            <person name="Motooka D."/>
            <person name="Nabeya D."/>
            <person name="Jung N."/>
            <person name="Uechi K."/>
            <person name="Horii T."/>
            <person name="Iida T."/>
            <person name="Fujita J."/>
            <person name="Nakamura S."/>
        </authorList>
    </citation>
    <scope>NUCLEOTIDE SEQUENCE</scope>
    <source>
        <strain evidence="2">JCM 13573</strain>
    </source>
</reference>
<evidence type="ECO:0000313" key="5">
    <source>
        <dbReference type="Proteomes" id="UP000663583"/>
    </source>
</evidence>
<dbReference type="Proteomes" id="UP000663583">
    <property type="component" value="Chromosome"/>
</dbReference>
<feature type="transmembrane region" description="Helical" evidence="1">
    <location>
        <begin position="49"/>
        <end position="70"/>
    </location>
</feature>
<evidence type="ECO:0000313" key="4">
    <source>
        <dbReference type="Proteomes" id="UP000465306"/>
    </source>
</evidence>
<dbReference type="Proteomes" id="UP000465306">
    <property type="component" value="Unassembled WGS sequence"/>
</dbReference>
<feature type="transmembrane region" description="Helical" evidence="1">
    <location>
        <begin position="14"/>
        <end position="37"/>
    </location>
</feature>
<dbReference type="KEGG" id="mku:I2456_18875"/>
<evidence type="ECO:0000313" key="2">
    <source>
        <dbReference type="EMBL" id="GFG67509.1"/>
    </source>
</evidence>
<reference evidence="2 4" key="1">
    <citation type="journal article" date="2019" name="Emerg. Microbes Infect.">
        <title>Comprehensive subspecies identification of 175 nontuberculous mycobacteria species based on 7547 genomic profiles.</title>
        <authorList>
            <person name="Matsumoto Y."/>
            <person name="Kinjo T."/>
            <person name="Motooka D."/>
            <person name="Nabeya D."/>
            <person name="Jung N."/>
            <person name="Uechi K."/>
            <person name="Horii T."/>
            <person name="Iida T."/>
            <person name="Fujita J."/>
            <person name="Nakamura S."/>
        </authorList>
    </citation>
    <scope>NUCLEOTIDE SEQUENCE [LARGE SCALE GENOMIC DNA]</scope>
    <source>
        <strain evidence="2 4">JCM 13573</strain>
    </source>
</reference>
<sequence>MNSATDTALTVAELVISAPFVLFFGIPFGTVTGSVAMDQQQRQPNRLDAFQRTAALVVPPLVLFGAYIAAVVLTSRATGPTFQYPLIAIPLGFAGWYVALVGLTEWVQNTRIAGPFIESHQDALRRKFHTAASDVPLIVDAAQAVAAVAEHIRYTGIDYPTTDLVAERFEAGWSVYAPVQVDTSNAAAFAELPVGRAVFLIGESGRIEQTSSSTPLQEARQRFIVQERALGRGDHPPAAPR</sequence>
<accession>A0AAX1J4W9</accession>
<proteinExistence type="predicted"/>
<dbReference type="RefSeq" id="WP_085074795.1">
    <property type="nucleotide sequence ID" value="NZ_BLKU01000005.1"/>
</dbReference>
<evidence type="ECO:0000313" key="3">
    <source>
        <dbReference type="EMBL" id="QPI36530.1"/>
    </source>
</evidence>
<dbReference type="EMBL" id="BLKU01000005">
    <property type="protein sequence ID" value="GFG67509.1"/>
    <property type="molecule type" value="Genomic_DNA"/>
</dbReference>
<organism evidence="3 5">
    <name type="scientific">Mycobacterium kubicae</name>
    <dbReference type="NCBI Taxonomy" id="120959"/>
    <lineage>
        <taxon>Bacteria</taxon>
        <taxon>Bacillati</taxon>
        <taxon>Actinomycetota</taxon>
        <taxon>Actinomycetes</taxon>
        <taxon>Mycobacteriales</taxon>
        <taxon>Mycobacteriaceae</taxon>
        <taxon>Mycobacterium</taxon>
        <taxon>Mycobacterium simiae complex</taxon>
    </lineage>
</organism>
<evidence type="ECO:0000256" key="1">
    <source>
        <dbReference type="SAM" id="Phobius"/>
    </source>
</evidence>
<keyword evidence="4" id="KW-1185">Reference proteome</keyword>
<keyword evidence="1" id="KW-0812">Transmembrane</keyword>
<name>A0AAX1J4W9_9MYCO</name>
<keyword evidence="1" id="KW-1133">Transmembrane helix</keyword>
<protein>
    <submittedName>
        <fullName evidence="3">Uncharacterized protein</fullName>
    </submittedName>
</protein>
<keyword evidence="1" id="KW-0472">Membrane</keyword>